<accession>A0A1G9N324</accession>
<evidence type="ECO:0000256" key="1">
    <source>
        <dbReference type="ARBA" id="ARBA00009410"/>
    </source>
</evidence>
<dbReference type="SUPFAM" id="SSF54373">
    <property type="entry name" value="FAD-linked reductases, C-terminal domain"/>
    <property type="match status" value="1"/>
</dbReference>
<dbReference type="GO" id="GO:0005737">
    <property type="term" value="C:cytoplasm"/>
    <property type="evidence" value="ECO:0007669"/>
    <property type="project" value="TreeGrafter"/>
</dbReference>
<evidence type="ECO:0000313" key="4">
    <source>
        <dbReference type="EMBL" id="SDL80773.1"/>
    </source>
</evidence>
<organism evidence="4 5">
    <name type="scientific">Modicisalibacter muralis</name>
    <dbReference type="NCBI Taxonomy" id="119000"/>
    <lineage>
        <taxon>Bacteria</taxon>
        <taxon>Pseudomonadati</taxon>
        <taxon>Pseudomonadota</taxon>
        <taxon>Gammaproteobacteria</taxon>
        <taxon>Oceanospirillales</taxon>
        <taxon>Halomonadaceae</taxon>
        <taxon>Modicisalibacter</taxon>
    </lineage>
</organism>
<evidence type="ECO:0000259" key="3">
    <source>
        <dbReference type="Pfam" id="PF01266"/>
    </source>
</evidence>
<dbReference type="Gene3D" id="3.30.9.10">
    <property type="entry name" value="D-Amino Acid Oxidase, subunit A, domain 2"/>
    <property type="match status" value="1"/>
</dbReference>
<protein>
    <submittedName>
        <fullName evidence="4">D-amino-acid dehydrogenase</fullName>
    </submittedName>
</protein>
<proteinExistence type="inferred from homology"/>
<comment type="similarity">
    <text evidence="1">Belongs to the DadA oxidoreductase family.</text>
</comment>
<evidence type="ECO:0000313" key="5">
    <source>
        <dbReference type="Proteomes" id="UP000198654"/>
    </source>
</evidence>
<keyword evidence="5" id="KW-1185">Reference proteome</keyword>
<feature type="domain" description="FAD dependent oxidoreductase" evidence="3">
    <location>
        <begin position="4"/>
        <end position="407"/>
    </location>
</feature>
<dbReference type="Gene3D" id="3.50.50.60">
    <property type="entry name" value="FAD/NAD(P)-binding domain"/>
    <property type="match status" value="2"/>
</dbReference>
<dbReference type="PANTHER" id="PTHR13847:SF280">
    <property type="entry name" value="D-AMINO ACID DEHYDROGENASE"/>
    <property type="match status" value="1"/>
</dbReference>
<evidence type="ECO:0000256" key="2">
    <source>
        <dbReference type="ARBA" id="ARBA00023002"/>
    </source>
</evidence>
<dbReference type="SUPFAM" id="SSF51905">
    <property type="entry name" value="FAD/NAD(P)-binding domain"/>
    <property type="match status" value="1"/>
</dbReference>
<dbReference type="STRING" id="119000.SAMN05661010_02620"/>
<gene>
    <name evidence="4" type="ORF">SAMN05661010_02620</name>
</gene>
<dbReference type="Pfam" id="PF01266">
    <property type="entry name" value="DAO"/>
    <property type="match status" value="1"/>
</dbReference>
<dbReference type="InterPro" id="IPR036188">
    <property type="entry name" value="FAD/NAD-bd_sf"/>
</dbReference>
<name>A0A1G9N324_9GAMM</name>
<dbReference type="AlphaFoldDB" id="A0A1G9N324"/>
<dbReference type="EMBL" id="FNGI01000007">
    <property type="protein sequence ID" value="SDL80773.1"/>
    <property type="molecule type" value="Genomic_DNA"/>
</dbReference>
<sequence length="426" mass="45984">MAERVTIIGAGITGLTSALALLEAGCQVRIIDPEPPGSGTSAANGGQLSWAFVAPLAEPGVLPQLPGWLTHADSPIRWVPRLDPALPAWGLAFLRACTRQRARATTTALLELAALGKPQLDDWRTRLGLDFDWRANGKLVVYRDAGALEKARRQAAFQRELGVEQEILDRGALLEREPGLERHRNSLVGAVWTPGEEVGDCAKFCRGVASHLENHGVSIERRRITRLESEAGRLTAWHFSDGERQQRAANETLIVAAGLASRALLAPLGIRLPLYPLKGYSLTVDLDADERLFDTSVTDAARKVVYARLGSGSNGGRLRIAGIADLDGWQARPRASRVEMLKRQASEFLPDQASRIQATDAWTGLRPATPDGRPRLGPTDIDGLWINTGHGALGWTLAPGSALATAQALSKRDIQALTKFRLSATG</sequence>
<dbReference type="GO" id="GO:0005886">
    <property type="term" value="C:plasma membrane"/>
    <property type="evidence" value="ECO:0007669"/>
    <property type="project" value="TreeGrafter"/>
</dbReference>
<dbReference type="GO" id="GO:0008718">
    <property type="term" value="F:D-amino-acid dehydrogenase activity"/>
    <property type="evidence" value="ECO:0007669"/>
    <property type="project" value="TreeGrafter"/>
</dbReference>
<dbReference type="InterPro" id="IPR006076">
    <property type="entry name" value="FAD-dep_OxRdtase"/>
</dbReference>
<reference evidence="4 5" key="1">
    <citation type="submission" date="2016-10" db="EMBL/GenBank/DDBJ databases">
        <authorList>
            <person name="de Groot N.N."/>
        </authorList>
    </citation>
    <scope>NUCLEOTIDE SEQUENCE [LARGE SCALE GENOMIC DNA]</scope>
    <source>
        <strain evidence="4 5">DSM 14789</strain>
    </source>
</reference>
<dbReference type="GO" id="GO:0055130">
    <property type="term" value="P:D-alanine catabolic process"/>
    <property type="evidence" value="ECO:0007669"/>
    <property type="project" value="TreeGrafter"/>
</dbReference>
<keyword evidence="2" id="KW-0560">Oxidoreductase</keyword>
<dbReference type="OrthoDB" id="9805337at2"/>
<dbReference type="RefSeq" id="WP_089729274.1">
    <property type="nucleotide sequence ID" value="NZ_FNGI01000007.1"/>
</dbReference>
<dbReference type="PANTHER" id="PTHR13847">
    <property type="entry name" value="SARCOSINE DEHYDROGENASE-RELATED"/>
    <property type="match status" value="1"/>
</dbReference>
<dbReference type="Proteomes" id="UP000198654">
    <property type="component" value="Unassembled WGS sequence"/>
</dbReference>